<keyword evidence="1" id="KW-1133">Transmembrane helix</keyword>
<keyword evidence="1" id="KW-0472">Membrane</keyword>
<dbReference type="FunCoup" id="A0A6I8PGR4">
    <property type="interactions" value="4"/>
</dbReference>
<dbReference type="InParanoid" id="A0A6I8PGR4"/>
<protein>
    <recommendedName>
        <fullName evidence="4">Single-pass membrane protein with coiled-coil domains 1</fullName>
    </recommendedName>
</protein>
<evidence type="ECO:0000313" key="2">
    <source>
        <dbReference type="Ensembl" id="ENSOANP00000054121.1"/>
    </source>
</evidence>
<dbReference type="Pfam" id="PF15080">
    <property type="entry name" value="DUF4547"/>
    <property type="match status" value="1"/>
</dbReference>
<organism evidence="2 3">
    <name type="scientific">Ornithorhynchus anatinus</name>
    <name type="common">Duckbill platypus</name>
    <dbReference type="NCBI Taxonomy" id="9258"/>
    <lineage>
        <taxon>Eukaryota</taxon>
        <taxon>Metazoa</taxon>
        <taxon>Chordata</taxon>
        <taxon>Craniata</taxon>
        <taxon>Vertebrata</taxon>
        <taxon>Euteleostomi</taxon>
        <taxon>Mammalia</taxon>
        <taxon>Monotremata</taxon>
        <taxon>Ornithorhynchidae</taxon>
        <taxon>Ornithorhynchus</taxon>
    </lineage>
</organism>
<dbReference type="InterPro" id="IPR027875">
    <property type="entry name" value="DUF4547"/>
</dbReference>
<keyword evidence="1" id="KW-0812">Transmembrane</keyword>
<evidence type="ECO:0000256" key="1">
    <source>
        <dbReference type="SAM" id="Phobius"/>
    </source>
</evidence>
<dbReference type="Proteomes" id="UP000002279">
    <property type="component" value="Chromosome 1"/>
</dbReference>
<name>A0A6I8PGR4_ORNAN</name>
<reference evidence="2" key="3">
    <citation type="submission" date="2025-09" db="UniProtKB">
        <authorList>
            <consortium name="Ensembl"/>
        </authorList>
    </citation>
    <scope>IDENTIFICATION</scope>
    <source>
        <strain evidence="2">Glennie</strain>
    </source>
</reference>
<dbReference type="PANTHER" id="PTHR35979:SF1">
    <property type="entry name" value="SINGLE-PASS MEMBRANE AND COILED-COIL DOMAIN-CONTAINING PROTEIN 1"/>
    <property type="match status" value="1"/>
</dbReference>
<accession>A0A6I8PGR4</accession>
<dbReference type="Ensembl" id="ENSOANT00000055757.1">
    <property type="protein sequence ID" value="ENSOANP00000054121.1"/>
    <property type="gene ID" value="ENSOANG00000051116.1"/>
</dbReference>
<dbReference type="Bgee" id="ENSOANG00000051116">
    <property type="expression patterns" value="Expressed in fibroblast and 4 other cell types or tissues"/>
</dbReference>
<dbReference type="OMA" id="FMITNMV"/>
<reference evidence="2 3" key="1">
    <citation type="journal article" date="2008" name="Nature">
        <title>Genome analysis of the platypus reveals unique signatures of evolution.</title>
        <authorList>
            <person name="Warren W.C."/>
            <person name="Hillier L.W."/>
            <person name="Marshall Graves J.A."/>
            <person name="Birney E."/>
            <person name="Ponting C.P."/>
            <person name="Grutzner F."/>
            <person name="Belov K."/>
            <person name="Miller W."/>
            <person name="Clarke L."/>
            <person name="Chinwalla A.T."/>
            <person name="Yang S.P."/>
            <person name="Heger A."/>
            <person name="Locke D.P."/>
            <person name="Miethke P."/>
            <person name="Waters P.D."/>
            <person name="Veyrunes F."/>
            <person name="Fulton L."/>
            <person name="Fulton B."/>
            <person name="Graves T."/>
            <person name="Wallis J."/>
            <person name="Puente X.S."/>
            <person name="Lopez-Otin C."/>
            <person name="Ordonez G.R."/>
            <person name="Eichler E.E."/>
            <person name="Chen L."/>
            <person name="Cheng Z."/>
            <person name="Deakin J.E."/>
            <person name="Alsop A."/>
            <person name="Thompson K."/>
            <person name="Kirby P."/>
            <person name="Papenfuss A.T."/>
            <person name="Wakefield M.J."/>
            <person name="Olender T."/>
            <person name="Lancet D."/>
            <person name="Huttley G.A."/>
            <person name="Smit A.F."/>
            <person name="Pask A."/>
            <person name="Temple-Smith P."/>
            <person name="Batzer M.A."/>
            <person name="Walker J.A."/>
            <person name="Konkel M.K."/>
            <person name="Harris R.S."/>
            <person name="Whittington C.M."/>
            <person name="Wong E.S."/>
            <person name="Gemmell N.J."/>
            <person name="Buschiazzo E."/>
            <person name="Vargas Jentzsch I.M."/>
            <person name="Merkel A."/>
            <person name="Schmitz J."/>
            <person name="Zemann A."/>
            <person name="Churakov G."/>
            <person name="Kriegs J.O."/>
            <person name="Brosius J."/>
            <person name="Murchison E.P."/>
            <person name="Sachidanandam R."/>
            <person name="Smith C."/>
            <person name="Hannon G.J."/>
            <person name="Tsend-Ayush E."/>
            <person name="McMillan D."/>
            <person name="Attenborough R."/>
            <person name="Rens W."/>
            <person name="Ferguson-Smith M."/>
            <person name="Lefevre C.M."/>
            <person name="Sharp J.A."/>
            <person name="Nicholas K.R."/>
            <person name="Ray D.A."/>
            <person name="Kube M."/>
            <person name="Reinhardt R."/>
            <person name="Pringle T.H."/>
            <person name="Taylor J."/>
            <person name="Jones R.C."/>
            <person name="Nixon B."/>
            <person name="Dacheux J.L."/>
            <person name="Niwa H."/>
            <person name="Sekita Y."/>
            <person name="Huang X."/>
            <person name="Stark A."/>
            <person name="Kheradpour P."/>
            <person name="Kellis M."/>
            <person name="Flicek P."/>
            <person name="Chen Y."/>
            <person name="Webber C."/>
            <person name="Hardison R."/>
            <person name="Nelson J."/>
            <person name="Hallsworth-Pepin K."/>
            <person name="Delehaunty K."/>
            <person name="Markovic C."/>
            <person name="Minx P."/>
            <person name="Feng Y."/>
            <person name="Kremitzki C."/>
            <person name="Mitreva M."/>
            <person name="Glasscock J."/>
            <person name="Wylie T."/>
            <person name="Wohldmann P."/>
            <person name="Thiru P."/>
            <person name="Nhan M.N."/>
            <person name="Pohl C.S."/>
            <person name="Smith S.M."/>
            <person name="Hou S."/>
            <person name="Nefedov M."/>
            <person name="de Jong P.J."/>
            <person name="Renfree M.B."/>
            <person name="Mardis E.R."/>
            <person name="Wilson R.K."/>
        </authorList>
    </citation>
    <scope>NUCLEOTIDE SEQUENCE [LARGE SCALE GENOMIC DNA]</scope>
    <source>
        <strain evidence="2 3">Glennie</strain>
    </source>
</reference>
<evidence type="ECO:0008006" key="4">
    <source>
        <dbReference type="Google" id="ProtNLM"/>
    </source>
</evidence>
<reference evidence="2" key="2">
    <citation type="submission" date="2025-08" db="UniProtKB">
        <authorList>
            <consortium name="Ensembl"/>
        </authorList>
    </citation>
    <scope>IDENTIFICATION</scope>
    <source>
        <strain evidence="2">Glennie</strain>
    </source>
</reference>
<keyword evidence="3" id="KW-1185">Reference proteome</keyword>
<dbReference type="GeneTree" id="ENSGT00390000010564"/>
<dbReference type="AlphaFoldDB" id="A0A6I8PGR4"/>
<feature type="transmembrane region" description="Helical" evidence="1">
    <location>
        <begin position="64"/>
        <end position="87"/>
    </location>
</feature>
<dbReference type="PANTHER" id="PTHR35979">
    <property type="entry name" value="SINGLE-PASS MEMBRANE AND COILED-COIL DOMAIN-CONTAINING PROTEIN 1"/>
    <property type="match status" value="1"/>
</dbReference>
<evidence type="ECO:0000313" key="3">
    <source>
        <dbReference type="Proteomes" id="UP000002279"/>
    </source>
</evidence>
<proteinExistence type="predicted"/>
<sequence>YGSETTRRRNLDLTLTPATRRVERKLETLEIQFGDLDRAKENLTHKFKLHGETLRRRAAQDEMWVAVLAALELNVLYGYVVELFHYLHSQVLEKVPDLRESLPTFTSILRRKDKNRRIGDVWESVLEVLGWQEGHVRALCAFFVARGREARYCRPSRRLLAASEVTAVMTDGIKNPLLRESLLRAVQTIEKGRTTGAPM</sequence>